<evidence type="ECO:0000313" key="2">
    <source>
        <dbReference type="EMBL" id="PNW75962.1"/>
    </source>
</evidence>
<organism evidence="2 3">
    <name type="scientific">Chlamydomonas reinhardtii</name>
    <name type="common">Chlamydomonas smithii</name>
    <dbReference type="NCBI Taxonomy" id="3055"/>
    <lineage>
        <taxon>Eukaryota</taxon>
        <taxon>Viridiplantae</taxon>
        <taxon>Chlorophyta</taxon>
        <taxon>core chlorophytes</taxon>
        <taxon>Chlorophyceae</taxon>
        <taxon>CS clade</taxon>
        <taxon>Chlamydomonadales</taxon>
        <taxon>Chlamydomonadaceae</taxon>
        <taxon>Chlamydomonas</taxon>
    </lineage>
</organism>
<accession>A0A2K3D5Z9</accession>
<sequence length="206" mass="19956">MGEDSVAVETGRLAQGSVQQSSHPVRSPAAVDAALGQLATGLERQDDVSLAPIAAAAAASEHEHFPDHAGGKAGGRRLQPAARPLVTDSQGSAAPGHPFMGAAADAAVPGQEAGFAAAFEAVEQCIAAAGGAEAPGAHAAEAPGRGPGGSKGATSHGMEGIGAILPSRVPGAAGTAEEEGGVYGGMDPGRHATDARELAAQAPVLT</sequence>
<dbReference type="KEGG" id="cre:CHLRE_12g553252v5"/>
<name>A0A2K3D5Z9_CHLRE</name>
<feature type="region of interest" description="Disordered" evidence="1">
    <location>
        <begin position="136"/>
        <end position="191"/>
    </location>
</feature>
<dbReference type="GeneID" id="5719697"/>
<evidence type="ECO:0000313" key="3">
    <source>
        <dbReference type="Proteomes" id="UP000006906"/>
    </source>
</evidence>
<dbReference type="Gramene" id="PNW75962">
    <property type="protein sequence ID" value="PNW75962"/>
    <property type="gene ID" value="CHLRE_12g553252v5"/>
</dbReference>
<protein>
    <submittedName>
        <fullName evidence="2">Uncharacterized protein</fullName>
    </submittedName>
</protein>
<keyword evidence="3" id="KW-1185">Reference proteome</keyword>
<dbReference type="RefSeq" id="XP_042918956.1">
    <property type="nucleotide sequence ID" value="XM_043069035.1"/>
</dbReference>
<dbReference type="EMBL" id="CM008973">
    <property type="protein sequence ID" value="PNW75962.1"/>
    <property type="molecule type" value="Genomic_DNA"/>
</dbReference>
<dbReference type="AlphaFoldDB" id="A0A2K3D5Z9"/>
<dbReference type="OrthoDB" id="10651756at2759"/>
<dbReference type="Proteomes" id="UP000006906">
    <property type="component" value="Chromosome 12"/>
</dbReference>
<dbReference type="InParanoid" id="A0A2K3D5Z9"/>
<proteinExistence type="predicted"/>
<gene>
    <name evidence="2" type="ORF">CHLRE_12g553252v5</name>
</gene>
<reference evidence="2 3" key="1">
    <citation type="journal article" date="2007" name="Science">
        <title>The Chlamydomonas genome reveals the evolution of key animal and plant functions.</title>
        <authorList>
            <person name="Merchant S.S."/>
            <person name="Prochnik S.E."/>
            <person name="Vallon O."/>
            <person name="Harris E.H."/>
            <person name="Karpowicz S.J."/>
            <person name="Witman G.B."/>
            <person name="Terry A."/>
            <person name="Salamov A."/>
            <person name="Fritz-Laylin L.K."/>
            <person name="Marechal-Drouard L."/>
            <person name="Marshall W.F."/>
            <person name="Qu L.H."/>
            <person name="Nelson D.R."/>
            <person name="Sanderfoot A.A."/>
            <person name="Spalding M.H."/>
            <person name="Kapitonov V.V."/>
            <person name="Ren Q."/>
            <person name="Ferris P."/>
            <person name="Lindquist E."/>
            <person name="Shapiro H."/>
            <person name="Lucas S.M."/>
            <person name="Grimwood J."/>
            <person name="Schmutz J."/>
            <person name="Cardol P."/>
            <person name="Cerutti H."/>
            <person name="Chanfreau G."/>
            <person name="Chen C.L."/>
            <person name="Cognat V."/>
            <person name="Croft M.T."/>
            <person name="Dent R."/>
            <person name="Dutcher S."/>
            <person name="Fernandez E."/>
            <person name="Fukuzawa H."/>
            <person name="Gonzalez-Ballester D."/>
            <person name="Gonzalez-Halphen D."/>
            <person name="Hallmann A."/>
            <person name="Hanikenne M."/>
            <person name="Hippler M."/>
            <person name="Inwood W."/>
            <person name="Jabbari K."/>
            <person name="Kalanon M."/>
            <person name="Kuras R."/>
            <person name="Lefebvre P.A."/>
            <person name="Lemaire S.D."/>
            <person name="Lobanov A.V."/>
            <person name="Lohr M."/>
            <person name="Manuell A."/>
            <person name="Meier I."/>
            <person name="Mets L."/>
            <person name="Mittag M."/>
            <person name="Mittelmeier T."/>
            <person name="Moroney J.V."/>
            <person name="Moseley J."/>
            <person name="Napoli C."/>
            <person name="Nedelcu A.M."/>
            <person name="Niyogi K."/>
            <person name="Novoselov S.V."/>
            <person name="Paulsen I.T."/>
            <person name="Pazour G."/>
            <person name="Purton S."/>
            <person name="Ral J.P."/>
            <person name="Riano-Pachon D.M."/>
            <person name="Riekhof W."/>
            <person name="Rymarquis L."/>
            <person name="Schroda M."/>
            <person name="Stern D."/>
            <person name="Umen J."/>
            <person name="Willows R."/>
            <person name="Wilson N."/>
            <person name="Zimmer S.L."/>
            <person name="Allmer J."/>
            <person name="Balk J."/>
            <person name="Bisova K."/>
            <person name="Chen C.J."/>
            <person name="Elias M."/>
            <person name="Gendler K."/>
            <person name="Hauser C."/>
            <person name="Lamb M.R."/>
            <person name="Ledford H."/>
            <person name="Long J.C."/>
            <person name="Minagawa J."/>
            <person name="Page M.D."/>
            <person name="Pan J."/>
            <person name="Pootakham W."/>
            <person name="Roje S."/>
            <person name="Rose A."/>
            <person name="Stahlberg E."/>
            <person name="Terauchi A.M."/>
            <person name="Yang P."/>
            <person name="Ball S."/>
            <person name="Bowler C."/>
            <person name="Dieckmann C.L."/>
            <person name="Gladyshev V.N."/>
            <person name="Green P."/>
            <person name="Jorgensen R."/>
            <person name="Mayfield S."/>
            <person name="Mueller-Roeber B."/>
            <person name="Rajamani S."/>
            <person name="Sayre R.T."/>
            <person name="Brokstein P."/>
            <person name="Dubchak I."/>
            <person name="Goodstein D."/>
            <person name="Hornick L."/>
            <person name="Huang Y.W."/>
            <person name="Jhaveri J."/>
            <person name="Luo Y."/>
            <person name="Martinez D."/>
            <person name="Ngau W.C."/>
            <person name="Otillar B."/>
            <person name="Poliakov A."/>
            <person name="Porter A."/>
            <person name="Szajkowski L."/>
            <person name="Werner G."/>
            <person name="Zhou K."/>
            <person name="Grigoriev I.V."/>
            <person name="Rokhsar D.S."/>
            <person name="Grossman A.R."/>
        </authorList>
    </citation>
    <scope>NUCLEOTIDE SEQUENCE [LARGE SCALE GENOMIC DNA]</scope>
    <source>
        <strain evidence="3">CC-503</strain>
    </source>
</reference>
<feature type="region of interest" description="Disordered" evidence="1">
    <location>
        <begin position="1"/>
        <end position="29"/>
    </location>
</feature>
<evidence type="ECO:0000256" key="1">
    <source>
        <dbReference type="SAM" id="MobiDB-lite"/>
    </source>
</evidence>